<organism evidence="3 4">
    <name type="scientific">Penicillium chermesinum</name>
    <dbReference type="NCBI Taxonomy" id="63820"/>
    <lineage>
        <taxon>Eukaryota</taxon>
        <taxon>Fungi</taxon>
        <taxon>Dikarya</taxon>
        <taxon>Ascomycota</taxon>
        <taxon>Pezizomycotina</taxon>
        <taxon>Eurotiomycetes</taxon>
        <taxon>Eurotiomycetidae</taxon>
        <taxon>Eurotiales</taxon>
        <taxon>Aspergillaceae</taxon>
        <taxon>Penicillium</taxon>
    </lineage>
</organism>
<reference evidence="3" key="1">
    <citation type="submission" date="2022-11" db="EMBL/GenBank/DDBJ databases">
        <authorList>
            <person name="Petersen C."/>
        </authorList>
    </citation>
    <scope>NUCLEOTIDE SEQUENCE</scope>
    <source>
        <strain evidence="3">IBT 19713</strain>
    </source>
</reference>
<proteinExistence type="predicted"/>
<evidence type="ECO:0000313" key="4">
    <source>
        <dbReference type="Proteomes" id="UP001150941"/>
    </source>
</evidence>
<dbReference type="PANTHER" id="PTHR43625">
    <property type="entry name" value="AFLATOXIN B1 ALDEHYDE REDUCTASE"/>
    <property type="match status" value="1"/>
</dbReference>
<dbReference type="PRINTS" id="PR00069">
    <property type="entry name" value="ALDKETRDTASE"/>
</dbReference>
<evidence type="ECO:0000259" key="2">
    <source>
        <dbReference type="Pfam" id="PF00248"/>
    </source>
</evidence>
<feature type="domain" description="NADP-dependent oxidoreductase" evidence="2">
    <location>
        <begin position="21"/>
        <end position="318"/>
    </location>
</feature>
<dbReference type="InterPro" id="IPR050791">
    <property type="entry name" value="Aldo-Keto_reductase"/>
</dbReference>
<dbReference type="Proteomes" id="UP001150941">
    <property type="component" value="Unassembled WGS sequence"/>
</dbReference>
<sequence>MASRKTLPTRALGRNGPLVPRLGLGLMGTTGIYGAPRTNDETFELLDAAFERGEIFWDTADKYGNSEDVLGAWFAANPEKRKDVFLATKFGFTDMVGGKIQVDTTPEYAQAALEKSLKRLGLPFVDLYYVHRLDKVTPIEKTMKALVELKDAGKVKHIGLSECSAETLRRACAVHPVACVQIEYSLSCMEIEWPKWKLLETARELGVAIVAYSPLGNGLVTSRIRSREDVSKPGDRRGNLPWLREDNIKTNLSILDRVGEIAKAKNATSAQLCLAWLLAQGDDIFPIPGSSKISRLDENLGSLLIRLSSEEEKELRQLGQSFLVERFQNMTGFAFGDTPALEE</sequence>
<dbReference type="EMBL" id="JAPQKS010000002">
    <property type="protein sequence ID" value="KAJ5247488.1"/>
    <property type="molecule type" value="Genomic_DNA"/>
</dbReference>
<keyword evidence="1" id="KW-0560">Oxidoreductase</keyword>
<accession>A0A9W9PIL7</accession>
<dbReference type="Pfam" id="PF00248">
    <property type="entry name" value="Aldo_ket_red"/>
    <property type="match status" value="1"/>
</dbReference>
<dbReference type="GO" id="GO:0016491">
    <property type="term" value="F:oxidoreductase activity"/>
    <property type="evidence" value="ECO:0007669"/>
    <property type="project" value="UniProtKB-KW"/>
</dbReference>
<reference evidence="3" key="2">
    <citation type="journal article" date="2023" name="IMA Fungus">
        <title>Comparative genomic study of the Penicillium genus elucidates a diverse pangenome and 15 lateral gene transfer events.</title>
        <authorList>
            <person name="Petersen C."/>
            <person name="Sorensen T."/>
            <person name="Nielsen M.R."/>
            <person name="Sondergaard T.E."/>
            <person name="Sorensen J.L."/>
            <person name="Fitzpatrick D.A."/>
            <person name="Frisvad J.C."/>
            <person name="Nielsen K.L."/>
        </authorList>
    </citation>
    <scope>NUCLEOTIDE SEQUENCE</scope>
    <source>
        <strain evidence="3">IBT 19713</strain>
    </source>
</reference>
<comment type="caution">
    <text evidence="3">The sequence shown here is derived from an EMBL/GenBank/DDBJ whole genome shotgun (WGS) entry which is preliminary data.</text>
</comment>
<evidence type="ECO:0000313" key="3">
    <source>
        <dbReference type="EMBL" id="KAJ5247488.1"/>
    </source>
</evidence>
<dbReference type="SUPFAM" id="SSF51430">
    <property type="entry name" value="NAD(P)-linked oxidoreductase"/>
    <property type="match status" value="1"/>
</dbReference>
<dbReference type="InterPro" id="IPR023210">
    <property type="entry name" value="NADP_OxRdtase_dom"/>
</dbReference>
<dbReference type="InterPro" id="IPR020471">
    <property type="entry name" value="AKR"/>
</dbReference>
<dbReference type="RefSeq" id="XP_058334909.1">
    <property type="nucleotide sequence ID" value="XM_058471768.1"/>
</dbReference>
<dbReference type="PANTHER" id="PTHR43625:SF40">
    <property type="entry name" value="ALDO-KETO REDUCTASE YAKC [NADP(+)]"/>
    <property type="match status" value="1"/>
</dbReference>
<name>A0A9W9PIL7_9EURO</name>
<dbReference type="InterPro" id="IPR036812">
    <property type="entry name" value="NAD(P)_OxRdtase_dom_sf"/>
</dbReference>
<dbReference type="Gene3D" id="3.20.20.100">
    <property type="entry name" value="NADP-dependent oxidoreductase domain"/>
    <property type="match status" value="1"/>
</dbReference>
<dbReference type="AlphaFoldDB" id="A0A9W9PIL7"/>
<evidence type="ECO:0000256" key="1">
    <source>
        <dbReference type="ARBA" id="ARBA00023002"/>
    </source>
</evidence>
<dbReference type="OrthoDB" id="37537at2759"/>
<dbReference type="GO" id="GO:0005737">
    <property type="term" value="C:cytoplasm"/>
    <property type="evidence" value="ECO:0007669"/>
    <property type="project" value="TreeGrafter"/>
</dbReference>
<keyword evidence="4" id="KW-1185">Reference proteome</keyword>
<dbReference type="GeneID" id="83199071"/>
<protein>
    <submittedName>
        <fullName evidence="3">Aldo/keto reductase</fullName>
    </submittedName>
</protein>
<gene>
    <name evidence="3" type="ORF">N7468_002471</name>
</gene>